<name>A0A9N9WZE7_PHACE</name>
<proteinExistence type="predicted"/>
<dbReference type="InterPro" id="IPR032135">
    <property type="entry name" value="DUF4817"/>
</dbReference>
<organism evidence="2 3">
    <name type="scientific">Phaedon cochleariae</name>
    <name type="common">Mustard beetle</name>
    <dbReference type="NCBI Taxonomy" id="80249"/>
    <lineage>
        <taxon>Eukaryota</taxon>
        <taxon>Metazoa</taxon>
        <taxon>Ecdysozoa</taxon>
        <taxon>Arthropoda</taxon>
        <taxon>Hexapoda</taxon>
        <taxon>Insecta</taxon>
        <taxon>Pterygota</taxon>
        <taxon>Neoptera</taxon>
        <taxon>Endopterygota</taxon>
        <taxon>Coleoptera</taxon>
        <taxon>Polyphaga</taxon>
        <taxon>Cucujiformia</taxon>
        <taxon>Chrysomeloidea</taxon>
        <taxon>Chrysomelidae</taxon>
        <taxon>Chrysomelinae</taxon>
        <taxon>Chrysomelini</taxon>
        <taxon>Phaedon</taxon>
    </lineage>
</organism>
<feature type="domain" description="DUF4817" evidence="1">
    <location>
        <begin position="5"/>
        <end position="56"/>
    </location>
</feature>
<keyword evidence="3" id="KW-1185">Reference proteome</keyword>
<dbReference type="Pfam" id="PF16087">
    <property type="entry name" value="DUF4817"/>
    <property type="match status" value="1"/>
</dbReference>
<reference evidence="2" key="1">
    <citation type="submission" date="2022-01" db="EMBL/GenBank/DDBJ databases">
        <authorList>
            <person name="King R."/>
        </authorList>
    </citation>
    <scope>NUCLEOTIDE SEQUENCE</scope>
</reference>
<dbReference type="PANTHER" id="PTHR47326">
    <property type="entry name" value="TRANSPOSABLE ELEMENT TC3 TRANSPOSASE-LIKE PROTEIN"/>
    <property type="match status" value="1"/>
</dbReference>
<evidence type="ECO:0000313" key="3">
    <source>
        <dbReference type="Proteomes" id="UP001153737"/>
    </source>
</evidence>
<evidence type="ECO:0000313" key="2">
    <source>
        <dbReference type="EMBL" id="CAG9817219.1"/>
    </source>
</evidence>
<evidence type="ECO:0000259" key="1">
    <source>
        <dbReference type="Pfam" id="PF16087"/>
    </source>
</evidence>
<dbReference type="Proteomes" id="UP001153737">
    <property type="component" value="Chromosome 15"/>
</dbReference>
<dbReference type="EMBL" id="OU896721">
    <property type="protein sequence ID" value="CAG9817219.1"/>
    <property type="molecule type" value="Genomic_DNA"/>
</dbReference>
<reference evidence="2" key="2">
    <citation type="submission" date="2022-10" db="EMBL/GenBank/DDBJ databases">
        <authorList>
            <consortium name="ENA_rothamsted_submissions"/>
            <consortium name="culmorum"/>
            <person name="King R."/>
        </authorList>
    </citation>
    <scope>NUCLEOTIDE SEQUENCE</scope>
</reference>
<gene>
    <name evidence="2" type="ORF">PHAECO_LOCUS5024</name>
</gene>
<sequence>MEFMLEEYTDMHFIYGETGGHSRAAAELYRDRFPNRQHPYFMTLAAVHRRFRQTGSFKLNKHNCEQQLYQFHSQKVMLPVKFFVNGFLKKYLEANDSPRYVLFTDEACFTRDGYFDSRSHLWDEENPHGMF</sequence>
<dbReference type="OrthoDB" id="6753189at2759"/>
<dbReference type="AlphaFoldDB" id="A0A9N9WZE7"/>
<accession>A0A9N9WZE7</accession>
<protein>
    <recommendedName>
        <fullName evidence="1">DUF4817 domain-containing protein</fullName>
    </recommendedName>
</protein>
<dbReference type="PANTHER" id="PTHR47326:SF1">
    <property type="entry name" value="HTH PSQ-TYPE DOMAIN-CONTAINING PROTEIN"/>
    <property type="match status" value="1"/>
</dbReference>